<keyword evidence="2" id="KW-0413">Isomerase</keyword>
<dbReference type="PATRIC" id="fig|1230458.4.peg.1938"/>
<keyword evidence="3" id="KW-1185">Reference proteome</keyword>
<evidence type="ECO:0000259" key="1">
    <source>
        <dbReference type="Pfam" id="PF02426"/>
    </source>
</evidence>
<protein>
    <submittedName>
        <fullName evidence="2">Muconolactone delta-isomerase</fullName>
    </submittedName>
</protein>
<dbReference type="SUPFAM" id="SSF54909">
    <property type="entry name" value="Dimeric alpha+beta barrel"/>
    <property type="match status" value="1"/>
</dbReference>
<dbReference type="InterPro" id="IPR026029">
    <property type="entry name" value="MLI_dom"/>
</dbReference>
<accession>M0A0V0</accession>
<comment type="caution">
    <text evidence="2">The sequence shown here is derived from an EMBL/GenBank/DDBJ whole genome shotgun (WGS) entry which is preliminary data.</text>
</comment>
<proteinExistence type="predicted"/>
<dbReference type="Gene3D" id="3.30.70.1060">
    <property type="entry name" value="Dimeric alpha+beta barrel"/>
    <property type="match status" value="1"/>
</dbReference>
<dbReference type="EMBL" id="AOIL01000032">
    <property type="protein sequence ID" value="ELY92244.1"/>
    <property type="molecule type" value="Genomic_DNA"/>
</dbReference>
<dbReference type="RefSeq" id="WP_006825690.1">
    <property type="nucleotide sequence ID" value="NZ_AOIL01000032.1"/>
</dbReference>
<dbReference type="AlphaFoldDB" id="M0A0V0"/>
<evidence type="ECO:0000313" key="2">
    <source>
        <dbReference type="EMBL" id="ELY92244.1"/>
    </source>
</evidence>
<feature type="domain" description="Muconolactone isomerase" evidence="1">
    <location>
        <begin position="1"/>
        <end position="88"/>
    </location>
</feature>
<reference evidence="2 3" key="1">
    <citation type="journal article" date="2014" name="PLoS Genet.">
        <title>Phylogenetically driven sequencing of extremely halophilic archaea reveals strategies for static and dynamic osmo-response.</title>
        <authorList>
            <person name="Becker E.A."/>
            <person name="Seitzer P.M."/>
            <person name="Tritt A."/>
            <person name="Larsen D."/>
            <person name="Krusor M."/>
            <person name="Yao A.I."/>
            <person name="Wu D."/>
            <person name="Madern D."/>
            <person name="Eisen J.A."/>
            <person name="Darling A.E."/>
            <person name="Facciotti M.T."/>
        </authorList>
    </citation>
    <scope>NUCLEOTIDE SEQUENCE [LARGE SCALE GENOMIC DNA]</scope>
    <source>
        <strain evidence="2 3">DSM 12281</strain>
    </source>
</reference>
<gene>
    <name evidence="2" type="ORF">C484_09656</name>
</gene>
<organism evidence="2 3">
    <name type="scientific">Natrialba taiwanensis DSM 12281</name>
    <dbReference type="NCBI Taxonomy" id="1230458"/>
    <lineage>
        <taxon>Archaea</taxon>
        <taxon>Methanobacteriati</taxon>
        <taxon>Methanobacteriota</taxon>
        <taxon>Stenosarchaea group</taxon>
        <taxon>Halobacteria</taxon>
        <taxon>Halobacteriales</taxon>
        <taxon>Natrialbaceae</taxon>
        <taxon>Natrialba</taxon>
    </lineage>
</organism>
<sequence length="91" mass="10232">MEFLVRVDGADVYDLPDDEATALIEKERERGRELMEDGIIQDFWRIPGKPVNIGIWSASDVDALEEALTSLPVWSYADIDVTPLASHPMTE</sequence>
<name>M0A0V0_9EURY</name>
<dbReference type="InterPro" id="IPR011008">
    <property type="entry name" value="Dimeric_a/b-barrel"/>
</dbReference>
<dbReference type="Proteomes" id="UP000011648">
    <property type="component" value="Unassembled WGS sequence"/>
</dbReference>
<dbReference type="Pfam" id="PF02426">
    <property type="entry name" value="MIase"/>
    <property type="match status" value="1"/>
</dbReference>
<evidence type="ECO:0000313" key="3">
    <source>
        <dbReference type="Proteomes" id="UP000011648"/>
    </source>
</evidence>
<dbReference type="GO" id="GO:0016853">
    <property type="term" value="F:isomerase activity"/>
    <property type="evidence" value="ECO:0007669"/>
    <property type="project" value="UniProtKB-KW"/>
</dbReference>